<reference evidence="2" key="2">
    <citation type="journal article" date="2001" name="Mol. Microbiol.">
        <title>Structure, organization and characterization of the gene cluster involved in the production of microcin E492, a channel-forming bacteriocin.</title>
        <authorList>
            <person name="Lagos R."/>
            <person name="Baeza M."/>
            <person name="Corsini G."/>
            <person name="Hetz C."/>
            <person name="Strahsburger E."/>
            <person name="Castillo J.A."/>
            <person name="Vergara C."/>
            <person name="Monasterio O."/>
        </authorList>
    </citation>
    <scope>NUCLEOTIDE SEQUENCE</scope>
    <source>
        <strain evidence="2">RYC492</strain>
    </source>
</reference>
<sequence>MITNILVAKKIMVTFIVILTLSAHSSEIKTIKQGPEKEPYFPIGMNTLVGQQKEGKKTQPHSSVRQSQ</sequence>
<reference evidence="2" key="3">
    <citation type="submission" date="2008-04" db="EMBL/GenBank/DDBJ databases">
        <authorList>
            <person name="Lagos R."/>
            <person name="Tello M."/>
            <person name="Mercado G."/>
        </authorList>
    </citation>
    <scope>NUCLEOTIDE SEQUENCE</scope>
    <source>
        <strain evidence="2">RYC492</strain>
    </source>
</reference>
<feature type="region of interest" description="Disordered" evidence="1">
    <location>
        <begin position="49"/>
        <end position="68"/>
    </location>
</feature>
<dbReference type="EMBL" id="AF063590">
    <property type="protein sequence ID" value="ACF93944.1"/>
    <property type="molecule type" value="Genomic_DNA"/>
</dbReference>
<accession>B4DCT3</accession>
<name>B4DCT3_KLEPN</name>
<proteinExistence type="predicted"/>
<protein>
    <submittedName>
        <fullName evidence="2">MceS3</fullName>
    </submittedName>
</protein>
<reference evidence="2" key="1">
    <citation type="journal article" date="1999" name="J. Bacteriol.">
        <title>Identification and properties of the genes encoding microcin E492 and its immunity protein.</title>
        <authorList>
            <person name="Lagos R."/>
            <person name="Villanueva J.E."/>
            <person name="Monasterio O."/>
        </authorList>
    </citation>
    <scope>NUCLEOTIDE SEQUENCE</scope>
    <source>
        <strain evidence="2">RYC492</strain>
    </source>
</reference>
<evidence type="ECO:0000313" key="2">
    <source>
        <dbReference type="EMBL" id="ACF93944.1"/>
    </source>
</evidence>
<dbReference type="AlphaFoldDB" id="B4DCT3"/>
<organism evidence="2">
    <name type="scientific">Klebsiella pneumoniae</name>
    <dbReference type="NCBI Taxonomy" id="573"/>
    <lineage>
        <taxon>Bacteria</taxon>
        <taxon>Pseudomonadati</taxon>
        <taxon>Pseudomonadota</taxon>
        <taxon>Gammaproteobacteria</taxon>
        <taxon>Enterobacterales</taxon>
        <taxon>Enterobacteriaceae</taxon>
        <taxon>Klebsiella/Raoultella group</taxon>
        <taxon>Klebsiella</taxon>
        <taxon>Klebsiella pneumoniae complex</taxon>
    </lineage>
</organism>
<evidence type="ECO:0000256" key="1">
    <source>
        <dbReference type="SAM" id="MobiDB-lite"/>
    </source>
</evidence>